<protein>
    <submittedName>
        <fullName evidence="1">Uncharacterized protein</fullName>
    </submittedName>
</protein>
<evidence type="ECO:0000313" key="2">
    <source>
        <dbReference type="Proteomes" id="UP001139971"/>
    </source>
</evidence>
<accession>A0A9X3YMI5</accession>
<dbReference type="AlphaFoldDB" id="A0A9X3YMI5"/>
<sequence>MAYRNGCRINAAGSIPFGRLWGVIFPVEVPGAWTFSGFVIENDNWEGFQEVHGGAFEVSEKGDICVKDFAVAKALSEIVSPDWSKLLYWHDGDIRVAAACVDHAFWVVLGAKAAAGELSKQLGQEWLEATEADIELSGLDGYPVQITGT</sequence>
<organism evidence="1 2">
    <name type="scientific">Tahibacter soli</name>
    <dbReference type="NCBI Taxonomy" id="2983605"/>
    <lineage>
        <taxon>Bacteria</taxon>
        <taxon>Pseudomonadati</taxon>
        <taxon>Pseudomonadota</taxon>
        <taxon>Gammaproteobacteria</taxon>
        <taxon>Lysobacterales</taxon>
        <taxon>Rhodanobacteraceae</taxon>
        <taxon>Tahibacter</taxon>
    </lineage>
</organism>
<comment type="caution">
    <text evidence="1">The sequence shown here is derived from an EMBL/GenBank/DDBJ whole genome shotgun (WGS) entry which is preliminary data.</text>
</comment>
<dbReference type="RefSeq" id="WP_263541643.1">
    <property type="nucleotide sequence ID" value="NZ_JAOVZO020000018.1"/>
</dbReference>
<dbReference type="Proteomes" id="UP001139971">
    <property type="component" value="Unassembled WGS sequence"/>
</dbReference>
<dbReference type="EMBL" id="JAOVZO020000018">
    <property type="protein sequence ID" value="MDC8014000.1"/>
    <property type="molecule type" value="Genomic_DNA"/>
</dbReference>
<keyword evidence="2" id="KW-1185">Reference proteome</keyword>
<reference evidence="1" key="1">
    <citation type="submission" date="2023-02" db="EMBL/GenBank/DDBJ databases">
        <title>Tahibacter soli sp. nov. isolated from soil.</title>
        <authorList>
            <person name="Baek J.H."/>
            <person name="Lee J.K."/>
            <person name="Choi D.G."/>
            <person name="Jeon C.O."/>
        </authorList>
    </citation>
    <scope>NUCLEOTIDE SEQUENCE</scope>
    <source>
        <strain evidence="1">BL</strain>
    </source>
</reference>
<proteinExistence type="predicted"/>
<name>A0A9X3YMI5_9GAMM</name>
<gene>
    <name evidence="1" type="ORF">OD750_015760</name>
</gene>
<evidence type="ECO:0000313" key="1">
    <source>
        <dbReference type="EMBL" id="MDC8014000.1"/>
    </source>
</evidence>